<feature type="signal peptide" evidence="1">
    <location>
        <begin position="1"/>
        <end position="21"/>
    </location>
</feature>
<evidence type="ECO:0000313" key="2">
    <source>
        <dbReference type="EMBL" id="KAE8144214.1"/>
    </source>
</evidence>
<sequence>MRMTLNLRFEWALLCAGLTLPVCGPEAQFWKLCCARETRLSTFRFSDYSFSMEIQSCMYILACILCTLPTYRLFGK</sequence>
<protein>
    <recommendedName>
        <fullName evidence="4">Secreted protein</fullName>
    </recommendedName>
</protein>
<accession>A0A5N6TCV7</accession>
<evidence type="ECO:0000256" key="1">
    <source>
        <dbReference type="SAM" id="SignalP"/>
    </source>
</evidence>
<organism evidence="2 3">
    <name type="scientific">Aspergillus avenaceus</name>
    <dbReference type="NCBI Taxonomy" id="36643"/>
    <lineage>
        <taxon>Eukaryota</taxon>
        <taxon>Fungi</taxon>
        <taxon>Dikarya</taxon>
        <taxon>Ascomycota</taxon>
        <taxon>Pezizomycotina</taxon>
        <taxon>Eurotiomycetes</taxon>
        <taxon>Eurotiomycetidae</taxon>
        <taxon>Eurotiales</taxon>
        <taxon>Aspergillaceae</taxon>
        <taxon>Aspergillus</taxon>
        <taxon>Aspergillus subgen. Circumdati</taxon>
    </lineage>
</organism>
<evidence type="ECO:0008006" key="4">
    <source>
        <dbReference type="Google" id="ProtNLM"/>
    </source>
</evidence>
<name>A0A5N6TCV7_ASPAV</name>
<reference evidence="2 3" key="1">
    <citation type="submission" date="2019-04" db="EMBL/GenBank/DDBJ databases">
        <title>Friends and foes A comparative genomics study of 23 Aspergillus species from section Flavi.</title>
        <authorList>
            <consortium name="DOE Joint Genome Institute"/>
            <person name="Kjaerbolling I."/>
            <person name="Vesth T."/>
            <person name="Frisvad J.C."/>
            <person name="Nybo J.L."/>
            <person name="Theobald S."/>
            <person name="Kildgaard S."/>
            <person name="Isbrandt T."/>
            <person name="Kuo A."/>
            <person name="Sato A."/>
            <person name="Lyhne E.K."/>
            <person name="Kogle M.E."/>
            <person name="Wiebenga A."/>
            <person name="Kun R.S."/>
            <person name="Lubbers R.J."/>
            <person name="Makela M.R."/>
            <person name="Barry K."/>
            <person name="Chovatia M."/>
            <person name="Clum A."/>
            <person name="Daum C."/>
            <person name="Haridas S."/>
            <person name="He G."/>
            <person name="LaButti K."/>
            <person name="Lipzen A."/>
            <person name="Mondo S."/>
            <person name="Riley R."/>
            <person name="Salamov A."/>
            <person name="Simmons B.A."/>
            <person name="Magnuson J.K."/>
            <person name="Henrissat B."/>
            <person name="Mortensen U.H."/>
            <person name="Larsen T.O."/>
            <person name="Devries R.P."/>
            <person name="Grigoriev I.V."/>
            <person name="Machida M."/>
            <person name="Baker S.E."/>
            <person name="Andersen M.R."/>
        </authorList>
    </citation>
    <scope>NUCLEOTIDE SEQUENCE [LARGE SCALE GENOMIC DNA]</scope>
    <source>
        <strain evidence="2 3">IBT 18842</strain>
    </source>
</reference>
<dbReference type="AlphaFoldDB" id="A0A5N6TCV7"/>
<proteinExistence type="predicted"/>
<keyword evidence="1" id="KW-0732">Signal</keyword>
<dbReference type="EMBL" id="ML742653">
    <property type="protein sequence ID" value="KAE8144214.1"/>
    <property type="molecule type" value="Genomic_DNA"/>
</dbReference>
<gene>
    <name evidence="2" type="ORF">BDV25DRAFT_167400</name>
</gene>
<dbReference type="Proteomes" id="UP000325780">
    <property type="component" value="Unassembled WGS sequence"/>
</dbReference>
<feature type="chain" id="PRO_5024872213" description="Secreted protein" evidence="1">
    <location>
        <begin position="22"/>
        <end position="76"/>
    </location>
</feature>
<keyword evidence="3" id="KW-1185">Reference proteome</keyword>
<evidence type="ECO:0000313" key="3">
    <source>
        <dbReference type="Proteomes" id="UP000325780"/>
    </source>
</evidence>